<gene>
    <name evidence="12" type="ORF">GDO81_015779</name>
</gene>
<dbReference type="InterPro" id="IPR017452">
    <property type="entry name" value="GPCR_Rhodpsn_7TM"/>
</dbReference>
<evidence type="ECO:0000256" key="1">
    <source>
        <dbReference type="ARBA" id="ARBA00004651"/>
    </source>
</evidence>
<dbReference type="PRINTS" id="PR00237">
    <property type="entry name" value="GPCRRHODOPSN"/>
</dbReference>
<dbReference type="Proteomes" id="UP000824782">
    <property type="component" value="Unassembled WGS sequence"/>
</dbReference>
<dbReference type="EMBL" id="WNYA01000007">
    <property type="protein sequence ID" value="KAG8562709.1"/>
    <property type="molecule type" value="Genomic_DNA"/>
</dbReference>
<feature type="transmembrane region" description="Helical" evidence="10">
    <location>
        <begin position="74"/>
        <end position="94"/>
    </location>
</feature>
<evidence type="ECO:0000256" key="9">
    <source>
        <dbReference type="RuleBase" id="RU000688"/>
    </source>
</evidence>
<evidence type="ECO:0000256" key="6">
    <source>
        <dbReference type="ARBA" id="ARBA00023136"/>
    </source>
</evidence>
<dbReference type="GO" id="GO:0016907">
    <property type="term" value="F:G protein-coupled acetylcholine receptor activity"/>
    <property type="evidence" value="ECO:0007669"/>
    <property type="project" value="TreeGrafter"/>
</dbReference>
<dbReference type="Gene3D" id="1.20.1070.10">
    <property type="entry name" value="Rhodopsin 7-helix transmembrane proteins"/>
    <property type="match status" value="1"/>
</dbReference>
<comment type="caution">
    <text evidence="12">The sequence shown here is derived from an EMBL/GenBank/DDBJ whole genome shotgun (WGS) entry which is preliminary data.</text>
</comment>
<dbReference type="GO" id="GO:0004993">
    <property type="term" value="F:G protein-coupled serotonin receptor activity"/>
    <property type="evidence" value="ECO:0007669"/>
    <property type="project" value="TreeGrafter"/>
</dbReference>
<dbReference type="AlphaFoldDB" id="A0AAV7ARS2"/>
<dbReference type="PANTHER" id="PTHR24247">
    <property type="entry name" value="5-HYDROXYTRYPTAMINE RECEPTOR"/>
    <property type="match status" value="1"/>
</dbReference>
<accession>A0AAV7ARS2</accession>
<reference evidence="12" key="1">
    <citation type="thesis" date="2020" institute="ProQuest LLC" country="789 East Eisenhower Parkway, Ann Arbor, MI, USA">
        <title>Comparative Genomics and Chromosome Evolution.</title>
        <authorList>
            <person name="Mudd A.B."/>
        </authorList>
    </citation>
    <scope>NUCLEOTIDE SEQUENCE</scope>
    <source>
        <strain evidence="12">237g6f4</strain>
        <tissue evidence="12">Blood</tissue>
    </source>
</reference>
<dbReference type="GO" id="GO:0045202">
    <property type="term" value="C:synapse"/>
    <property type="evidence" value="ECO:0007669"/>
    <property type="project" value="TreeGrafter"/>
</dbReference>
<feature type="transmembrane region" description="Helical" evidence="10">
    <location>
        <begin position="37"/>
        <end position="62"/>
    </location>
</feature>
<evidence type="ECO:0000256" key="4">
    <source>
        <dbReference type="ARBA" id="ARBA00022989"/>
    </source>
</evidence>
<evidence type="ECO:0000256" key="7">
    <source>
        <dbReference type="ARBA" id="ARBA00023170"/>
    </source>
</evidence>
<keyword evidence="8 9" id="KW-0807">Transducer</keyword>
<evidence type="ECO:0000313" key="13">
    <source>
        <dbReference type="Proteomes" id="UP000824782"/>
    </source>
</evidence>
<evidence type="ECO:0000256" key="3">
    <source>
        <dbReference type="ARBA" id="ARBA00022692"/>
    </source>
</evidence>
<dbReference type="GO" id="GO:0007197">
    <property type="term" value="P:adenylate cyclase-inhibiting G protein-coupled acetylcholine receptor signaling pathway"/>
    <property type="evidence" value="ECO:0007669"/>
    <property type="project" value="TreeGrafter"/>
</dbReference>
<name>A0AAV7ARS2_ENGPU</name>
<feature type="domain" description="G-protein coupled receptors family 1 profile" evidence="11">
    <location>
        <begin position="53"/>
        <end position="196"/>
    </location>
</feature>
<keyword evidence="6 10" id="KW-0472">Membrane</keyword>
<evidence type="ECO:0000259" key="11">
    <source>
        <dbReference type="PROSITE" id="PS50262"/>
    </source>
</evidence>
<dbReference type="PROSITE" id="PS50262">
    <property type="entry name" value="G_PROTEIN_RECEP_F1_2"/>
    <property type="match status" value="1"/>
</dbReference>
<dbReference type="SUPFAM" id="SSF81321">
    <property type="entry name" value="Family A G protein-coupled receptor-like"/>
    <property type="match status" value="1"/>
</dbReference>
<dbReference type="PANTHER" id="PTHR24247:SF195">
    <property type="entry name" value="G-PROTEIN COUPLED RECEPTORS FAMILY 1 PROFILE DOMAIN-CONTAINING PROTEIN"/>
    <property type="match status" value="1"/>
</dbReference>
<sequence length="196" mass="21964">MSGVNSSTVDNQLGNKCLATGEEQFQHYGQFTPSVSILLAVLMILMVLATVLGNALVILAFVVDKGLRTQGNFFFLNLAIADFLVGGFCIPLYIPYVLTGQWKFGKGLCKLWLVMDYLLCTASVFNIVLISYDRFISVTKAVINILDFTLLLKCRCLYYNIVTLYIYASIIVSYTVYPVYGFQKFCTGMWLSVMEP</sequence>
<evidence type="ECO:0000256" key="2">
    <source>
        <dbReference type="ARBA" id="ARBA00022475"/>
    </source>
</evidence>
<protein>
    <recommendedName>
        <fullName evidence="11">G-protein coupled receptors family 1 profile domain-containing protein</fullName>
    </recommendedName>
</protein>
<feature type="transmembrane region" description="Helical" evidence="10">
    <location>
        <begin position="114"/>
        <end position="136"/>
    </location>
</feature>
<evidence type="ECO:0000256" key="5">
    <source>
        <dbReference type="ARBA" id="ARBA00023040"/>
    </source>
</evidence>
<keyword evidence="5 9" id="KW-0297">G-protein coupled receptor</keyword>
<dbReference type="Pfam" id="PF00001">
    <property type="entry name" value="7tm_1"/>
    <property type="match status" value="1"/>
</dbReference>
<proteinExistence type="inferred from homology"/>
<keyword evidence="7 9" id="KW-0675">Receptor</keyword>
<dbReference type="PROSITE" id="PS00237">
    <property type="entry name" value="G_PROTEIN_RECEP_F1_1"/>
    <property type="match status" value="1"/>
</dbReference>
<organism evidence="12 13">
    <name type="scientific">Engystomops pustulosus</name>
    <name type="common">Tungara frog</name>
    <name type="synonym">Physalaemus pustulosus</name>
    <dbReference type="NCBI Taxonomy" id="76066"/>
    <lineage>
        <taxon>Eukaryota</taxon>
        <taxon>Metazoa</taxon>
        <taxon>Chordata</taxon>
        <taxon>Craniata</taxon>
        <taxon>Vertebrata</taxon>
        <taxon>Euteleostomi</taxon>
        <taxon>Amphibia</taxon>
        <taxon>Batrachia</taxon>
        <taxon>Anura</taxon>
        <taxon>Neobatrachia</taxon>
        <taxon>Hyloidea</taxon>
        <taxon>Leptodactylidae</taxon>
        <taxon>Leiuperinae</taxon>
        <taxon>Engystomops</taxon>
    </lineage>
</organism>
<keyword evidence="13" id="KW-1185">Reference proteome</keyword>
<dbReference type="InterPro" id="IPR000276">
    <property type="entry name" value="GPCR_Rhodpsn"/>
</dbReference>
<keyword evidence="4 10" id="KW-1133">Transmembrane helix</keyword>
<feature type="transmembrane region" description="Helical" evidence="10">
    <location>
        <begin position="157"/>
        <end position="180"/>
    </location>
</feature>
<dbReference type="GO" id="GO:0030425">
    <property type="term" value="C:dendrite"/>
    <property type="evidence" value="ECO:0007669"/>
    <property type="project" value="TreeGrafter"/>
</dbReference>
<evidence type="ECO:0000256" key="8">
    <source>
        <dbReference type="ARBA" id="ARBA00023224"/>
    </source>
</evidence>
<dbReference type="GO" id="GO:0005886">
    <property type="term" value="C:plasma membrane"/>
    <property type="evidence" value="ECO:0007669"/>
    <property type="project" value="UniProtKB-SubCell"/>
</dbReference>
<comment type="subcellular location">
    <subcellularLocation>
        <location evidence="1">Cell membrane</location>
        <topology evidence="1">Multi-pass membrane protein</topology>
    </subcellularLocation>
</comment>
<evidence type="ECO:0000313" key="12">
    <source>
        <dbReference type="EMBL" id="KAG8562709.1"/>
    </source>
</evidence>
<comment type="similarity">
    <text evidence="9">Belongs to the G-protein coupled receptor 1 family.</text>
</comment>
<dbReference type="GO" id="GO:0007187">
    <property type="term" value="P:G protein-coupled receptor signaling pathway, coupled to cyclic nucleotide second messenger"/>
    <property type="evidence" value="ECO:0007669"/>
    <property type="project" value="TreeGrafter"/>
</dbReference>
<keyword evidence="3 9" id="KW-0812">Transmembrane</keyword>
<evidence type="ECO:0000256" key="10">
    <source>
        <dbReference type="SAM" id="Phobius"/>
    </source>
</evidence>
<keyword evidence="2" id="KW-1003">Cell membrane</keyword>